<dbReference type="Pfam" id="PF01965">
    <property type="entry name" value="DJ-1_PfpI"/>
    <property type="match status" value="1"/>
</dbReference>
<evidence type="ECO:0000313" key="5">
    <source>
        <dbReference type="Proteomes" id="UP001374579"/>
    </source>
</evidence>
<dbReference type="InterPro" id="IPR002818">
    <property type="entry name" value="DJ-1/PfpI"/>
</dbReference>
<dbReference type="PANTHER" id="PTHR48094">
    <property type="entry name" value="PROTEIN/NUCLEIC ACID DEGLYCASE DJ-1-RELATED"/>
    <property type="match status" value="1"/>
</dbReference>
<proteinExistence type="predicted"/>
<dbReference type="Gene3D" id="3.40.50.880">
    <property type="match status" value="1"/>
</dbReference>
<evidence type="ECO:0000256" key="2">
    <source>
        <dbReference type="ARBA" id="ARBA00022490"/>
    </source>
</evidence>
<comment type="caution">
    <text evidence="4">The sequence shown here is derived from an EMBL/GenBank/DDBJ whole genome shotgun (WGS) entry which is preliminary data.</text>
</comment>
<dbReference type="GO" id="GO:0006979">
    <property type="term" value="P:response to oxidative stress"/>
    <property type="evidence" value="ECO:0007669"/>
    <property type="project" value="TreeGrafter"/>
</dbReference>
<dbReference type="GO" id="GO:0005634">
    <property type="term" value="C:nucleus"/>
    <property type="evidence" value="ECO:0007669"/>
    <property type="project" value="TreeGrafter"/>
</dbReference>
<evidence type="ECO:0000256" key="1">
    <source>
        <dbReference type="ARBA" id="ARBA00004496"/>
    </source>
</evidence>
<evidence type="ECO:0000313" key="4">
    <source>
        <dbReference type="EMBL" id="KAK7093912.1"/>
    </source>
</evidence>
<dbReference type="GO" id="GO:0046295">
    <property type="term" value="P:glycolate biosynthetic process"/>
    <property type="evidence" value="ECO:0007669"/>
    <property type="project" value="TreeGrafter"/>
</dbReference>
<dbReference type="AlphaFoldDB" id="A0AAN9AVN1"/>
<dbReference type="SUPFAM" id="SSF52317">
    <property type="entry name" value="Class I glutamine amidotransferase-like"/>
    <property type="match status" value="1"/>
</dbReference>
<dbReference type="GO" id="GO:0023051">
    <property type="term" value="P:regulation of signaling"/>
    <property type="evidence" value="ECO:0007669"/>
    <property type="project" value="UniProtKB-ARBA"/>
</dbReference>
<dbReference type="Proteomes" id="UP001374579">
    <property type="component" value="Unassembled WGS sequence"/>
</dbReference>
<dbReference type="CDD" id="cd03135">
    <property type="entry name" value="GATase1_DJ-1"/>
    <property type="match status" value="1"/>
</dbReference>
<gene>
    <name evidence="4" type="ORF">V1264_007594</name>
</gene>
<dbReference type="InterPro" id="IPR006287">
    <property type="entry name" value="DJ-1"/>
</dbReference>
<dbReference type="EMBL" id="JBAMIC010000019">
    <property type="protein sequence ID" value="KAK7093912.1"/>
    <property type="molecule type" value="Genomic_DNA"/>
</dbReference>
<dbReference type="NCBIfam" id="TIGR01383">
    <property type="entry name" value="not_thiJ"/>
    <property type="match status" value="1"/>
</dbReference>
<dbReference type="GO" id="GO:1903189">
    <property type="term" value="P:glyoxal metabolic process"/>
    <property type="evidence" value="ECO:0007669"/>
    <property type="project" value="TreeGrafter"/>
</dbReference>
<keyword evidence="2" id="KW-0963">Cytoplasm</keyword>
<keyword evidence="5" id="KW-1185">Reference proteome</keyword>
<evidence type="ECO:0000259" key="3">
    <source>
        <dbReference type="Pfam" id="PF01965"/>
    </source>
</evidence>
<dbReference type="InterPro" id="IPR029062">
    <property type="entry name" value="Class_I_gatase-like"/>
</dbReference>
<sequence>MPSALVFLAEGAEEMETVISVDVLRRGGVDVTLAGVGHKGPIKCSRDVSIVPDAAVEDALKKGPYDVLVLPGGGGGAKILAESSVVGKALEEQEKRGGFVAAVCAAPTALMAHGIGKGKRVTSYPSFADKMKEGGYTYSEDRVVQDGKLITSRGPGTCFEFALKIVENLVSKEKAESLVSPMLVKM</sequence>
<dbReference type="InterPro" id="IPR050325">
    <property type="entry name" value="Prot/Nucl_acid_deglycase"/>
</dbReference>
<reference evidence="4 5" key="1">
    <citation type="submission" date="2024-02" db="EMBL/GenBank/DDBJ databases">
        <title>Chromosome-scale genome assembly of the rough periwinkle Littorina saxatilis.</title>
        <authorList>
            <person name="De Jode A."/>
            <person name="Faria R."/>
            <person name="Formenti G."/>
            <person name="Sims Y."/>
            <person name="Smith T.P."/>
            <person name="Tracey A."/>
            <person name="Wood J.M.D."/>
            <person name="Zagrodzka Z.B."/>
            <person name="Johannesson K."/>
            <person name="Butlin R.K."/>
            <person name="Leder E.H."/>
        </authorList>
    </citation>
    <scope>NUCLEOTIDE SEQUENCE [LARGE SCALE GENOMIC DNA]</scope>
    <source>
        <strain evidence="4">Snail1</strain>
        <tissue evidence="4">Muscle</tissue>
    </source>
</reference>
<dbReference type="FunFam" id="3.40.50.880:FF:000022">
    <property type="entry name" value="protein deglycase DJ-1"/>
    <property type="match status" value="1"/>
</dbReference>
<feature type="domain" description="DJ-1/PfpI" evidence="3">
    <location>
        <begin position="3"/>
        <end position="167"/>
    </location>
</feature>
<dbReference type="GO" id="GO:0005739">
    <property type="term" value="C:mitochondrion"/>
    <property type="evidence" value="ECO:0007669"/>
    <property type="project" value="TreeGrafter"/>
</dbReference>
<dbReference type="GO" id="GO:0010646">
    <property type="term" value="P:regulation of cell communication"/>
    <property type="evidence" value="ECO:0007669"/>
    <property type="project" value="UniProtKB-ARBA"/>
</dbReference>
<comment type="subcellular location">
    <subcellularLocation>
        <location evidence="1">Cytoplasm</location>
    </subcellularLocation>
</comment>
<name>A0AAN9AVN1_9CAEN</name>
<dbReference type="PANTHER" id="PTHR48094:SF12">
    <property type="entry name" value="PARKINSON DISEASE PROTEIN 7 HOMOLOG"/>
    <property type="match status" value="1"/>
</dbReference>
<protein>
    <recommendedName>
        <fullName evidence="3">DJ-1/PfpI domain-containing protein</fullName>
    </recommendedName>
</protein>
<accession>A0AAN9AVN1</accession>
<organism evidence="4 5">
    <name type="scientific">Littorina saxatilis</name>
    <dbReference type="NCBI Taxonomy" id="31220"/>
    <lineage>
        <taxon>Eukaryota</taxon>
        <taxon>Metazoa</taxon>
        <taxon>Spiralia</taxon>
        <taxon>Lophotrochozoa</taxon>
        <taxon>Mollusca</taxon>
        <taxon>Gastropoda</taxon>
        <taxon>Caenogastropoda</taxon>
        <taxon>Littorinimorpha</taxon>
        <taxon>Littorinoidea</taxon>
        <taxon>Littorinidae</taxon>
        <taxon>Littorina</taxon>
    </lineage>
</organism>